<dbReference type="InterPro" id="IPR036514">
    <property type="entry name" value="SGNH_hydro_sf"/>
</dbReference>
<evidence type="ECO:0000313" key="5">
    <source>
        <dbReference type="Proteomes" id="UP000590749"/>
    </source>
</evidence>
<dbReference type="SUPFAM" id="SSF52266">
    <property type="entry name" value="SGNH hydrolase"/>
    <property type="match status" value="1"/>
</dbReference>
<evidence type="ECO:0000256" key="1">
    <source>
        <dbReference type="PIRSR" id="PIRSR637460-2"/>
    </source>
</evidence>
<name>A0A7W5AR64_9ACTN</name>
<dbReference type="PANTHER" id="PTHR37981:SF1">
    <property type="entry name" value="SGNH HYDROLASE-TYPE ESTERASE DOMAIN-CONTAINING PROTEIN"/>
    <property type="match status" value="1"/>
</dbReference>
<feature type="disulfide bond" evidence="1">
    <location>
        <begin position="92"/>
        <end position="124"/>
    </location>
</feature>
<keyword evidence="1" id="KW-1015">Disulfide bond</keyword>
<keyword evidence="5" id="KW-1185">Reference proteome</keyword>
<evidence type="ECO:0000259" key="3">
    <source>
        <dbReference type="Pfam" id="PF13472"/>
    </source>
</evidence>
<dbReference type="EMBL" id="JACHXF010000029">
    <property type="protein sequence ID" value="MBB3100851.1"/>
    <property type="molecule type" value="Genomic_DNA"/>
</dbReference>
<protein>
    <recommendedName>
        <fullName evidence="3">SGNH hydrolase-type esterase domain-containing protein</fullName>
    </recommendedName>
</protein>
<reference evidence="4 5" key="1">
    <citation type="submission" date="2020-08" db="EMBL/GenBank/DDBJ databases">
        <title>Genomic Encyclopedia of Type Strains, Phase III (KMG-III): the genomes of soil and plant-associated and newly described type strains.</title>
        <authorList>
            <person name="Whitman W."/>
        </authorList>
    </citation>
    <scope>NUCLEOTIDE SEQUENCE [LARGE SCALE GENOMIC DNA]</scope>
    <source>
        <strain evidence="4 5">CECT 3287</strain>
    </source>
</reference>
<feature type="domain" description="SGNH hydrolase-type esterase" evidence="3">
    <location>
        <begin position="69"/>
        <end position="352"/>
    </location>
</feature>
<dbReference type="Pfam" id="PF13472">
    <property type="entry name" value="Lipase_GDSL_2"/>
    <property type="match status" value="1"/>
</dbReference>
<dbReference type="PANTHER" id="PTHR37981">
    <property type="entry name" value="LIPASE 2"/>
    <property type="match status" value="1"/>
</dbReference>
<dbReference type="Proteomes" id="UP000590749">
    <property type="component" value="Unassembled WGS sequence"/>
</dbReference>
<feature type="chain" id="PRO_5031451183" description="SGNH hydrolase-type esterase domain-containing protein" evidence="2">
    <location>
        <begin position="35"/>
        <end position="369"/>
    </location>
</feature>
<organism evidence="4 5">
    <name type="scientific">Actinoplanes campanulatus</name>
    <dbReference type="NCBI Taxonomy" id="113559"/>
    <lineage>
        <taxon>Bacteria</taxon>
        <taxon>Bacillati</taxon>
        <taxon>Actinomycetota</taxon>
        <taxon>Actinomycetes</taxon>
        <taxon>Micromonosporales</taxon>
        <taxon>Micromonosporaceae</taxon>
        <taxon>Actinoplanes</taxon>
    </lineage>
</organism>
<sequence>MKSNTSFRRLFGMGLAATTLLLGAELAVTQPAQAAPCGDLSNCDDPVEDPIPVPVKPSRPGGYEPLYVALGDSFGSGEGAPDAMLPWTNEKCHRSALSAPVRAAKRLAQNNKYAGNILYSSFACSGATLDWAMGLNGEKDGGILTGQKSTGMPSQISQVNTKYGSRKIDAMSISIGGNDLSYADILQDCSFGNCVPWDSATRKMFEWDTPRLKIGLNSLITAIQGDENGRYRSLQGDVSYVYLTAYPDLFNNSNGYTCNSTGGLFVEGFTQAENEVMRGYLGQLNTMLAQAVADANARRTVGHKPVWKLVAPPTFTRNGYCATSNRFINTMNDSVWIQQDHKGTMHPNAAGHLAWSNQLYNSLSWIATS</sequence>
<dbReference type="Gene3D" id="3.40.50.1110">
    <property type="entry name" value="SGNH hydrolase"/>
    <property type="match status" value="1"/>
</dbReference>
<keyword evidence="2" id="KW-0732">Signal</keyword>
<dbReference type="InterPro" id="IPR013830">
    <property type="entry name" value="SGNH_hydro"/>
</dbReference>
<dbReference type="InterPro" id="IPR037460">
    <property type="entry name" value="SEST-like"/>
</dbReference>
<comment type="caution">
    <text evidence="4">The sequence shown here is derived from an EMBL/GenBank/DDBJ whole genome shotgun (WGS) entry which is preliminary data.</text>
</comment>
<gene>
    <name evidence="4" type="ORF">FHR83_008577</name>
</gene>
<dbReference type="GO" id="GO:0006629">
    <property type="term" value="P:lipid metabolic process"/>
    <property type="evidence" value="ECO:0007669"/>
    <property type="project" value="TreeGrafter"/>
</dbReference>
<dbReference type="RefSeq" id="WP_183226889.1">
    <property type="nucleotide sequence ID" value="NZ_BMPW01000030.1"/>
</dbReference>
<evidence type="ECO:0000313" key="4">
    <source>
        <dbReference type="EMBL" id="MBB3100851.1"/>
    </source>
</evidence>
<feature type="signal peptide" evidence="2">
    <location>
        <begin position="1"/>
        <end position="34"/>
    </location>
</feature>
<accession>A0A7W5AR64</accession>
<dbReference type="GO" id="GO:0016788">
    <property type="term" value="F:hydrolase activity, acting on ester bonds"/>
    <property type="evidence" value="ECO:0007669"/>
    <property type="project" value="InterPro"/>
</dbReference>
<proteinExistence type="predicted"/>
<evidence type="ECO:0000256" key="2">
    <source>
        <dbReference type="SAM" id="SignalP"/>
    </source>
</evidence>
<dbReference type="AlphaFoldDB" id="A0A7W5AR64"/>